<organism evidence="1 2">
    <name type="scientific">Coptis chinensis</name>
    <dbReference type="NCBI Taxonomy" id="261450"/>
    <lineage>
        <taxon>Eukaryota</taxon>
        <taxon>Viridiplantae</taxon>
        <taxon>Streptophyta</taxon>
        <taxon>Embryophyta</taxon>
        <taxon>Tracheophyta</taxon>
        <taxon>Spermatophyta</taxon>
        <taxon>Magnoliopsida</taxon>
        <taxon>Ranunculales</taxon>
        <taxon>Ranunculaceae</taxon>
        <taxon>Coptidoideae</taxon>
        <taxon>Coptis</taxon>
    </lineage>
</organism>
<dbReference type="AlphaFoldDB" id="A0A835HQT8"/>
<evidence type="ECO:0000313" key="1">
    <source>
        <dbReference type="EMBL" id="KAF9604095.1"/>
    </source>
</evidence>
<gene>
    <name evidence="1" type="ORF">IFM89_002770</name>
</gene>
<name>A0A835HQT8_9MAGN</name>
<evidence type="ECO:0000313" key="2">
    <source>
        <dbReference type="Proteomes" id="UP000631114"/>
    </source>
</evidence>
<accession>A0A835HQT8</accession>
<dbReference type="EMBL" id="JADFTS010000005">
    <property type="protein sequence ID" value="KAF9604095.1"/>
    <property type="molecule type" value="Genomic_DNA"/>
</dbReference>
<protein>
    <submittedName>
        <fullName evidence="1">Uncharacterized protein</fullName>
    </submittedName>
</protein>
<reference evidence="1 2" key="1">
    <citation type="submission" date="2020-10" db="EMBL/GenBank/DDBJ databases">
        <title>The Coptis chinensis genome and diversification of protoberbering-type alkaloids.</title>
        <authorList>
            <person name="Wang B."/>
            <person name="Shu S."/>
            <person name="Song C."/>
            <person name="Liu Y."/>
        </authorList>
    </citation>
    <scope>NUCLEOTIDE SEQUENCE [LARGE SCALE GENOMIC DNA]</scope>
    <source>
        <strain evidence="1">HL-2020</strain>
        <tissue evidence="1">Leaf</tissue>
    </source>
</reference>
<dbReference type="Proteomes" id="UP000631114">
    <property type="component" value="Unassembled WGS sequence"/>
</dbReference>
<comment type="caution">
    <text evidence="1">The sequence shown here is derived from an EMBL/GenBank/DDBJ whole genome shotgun (WGS) entry which is preliminary data.</text>
</comment>
<sequence>MVMLQQLIMYNFQPYRHIRAPGWALGWAGQKGGKASHLVVFLFVVPENQGLGVAAAMDLRLLVVLWVFLGATGASSSSVSINAHGPAPLASKSPEKSCLGMRSWGLNKIFRSASLLSNTVGFTSFQYLHMSITHYESTEKFVDDESNEEAKLRRVNGKRSREAAVAQQRSEEKVAHLACFGGLILCKNMSSCALFSRFLAYQFKLMAVHNNWRMSSMHISVLTLRLPYAIIPFHLLWQFFLGDYRPLIQDTHGNVLDQEMLHRPLGVKGKMHQTEAEVPFSKTRGLNHIILARLFSMELKTSILINQLLGHLYQLKLTRKMVKMMILMEVPQEEIGGKDPCITRSCIPILLDYRIR</sequence>
<proteinExistence type="predicted"/>
<keyword evidence="2" id="KW-1185">Reference proteome</keyword>